<dbReference type="Proteomes" id="UP000826234">
    <property type="component" value="Unassembled WGS sequence"/>
</dbReference>
<proteinExistence type="inferred from homology"/>
<dbReference type="Gene3D" id="3.40.390.80">
    <property type="entry name" value="Peptidase M60, enhancin-like domain 2"/>
    <property type="match status" value="1"/>
</dbReference>
<dbReference type="PANTHER" id="PTHR15730:SF5">
    <property type="entry name" value="SI:CH211-210B2.2-RELATED"/>
    <property type="match status" value="1"/>
</dbReference>
<dbReference type="Gene3D" id="1.10.390.30">
    <property type="entry name" value="Peptidase M60, enhancin-like domain 3"/>
    <property type="match status" value="1"/>
</dbReference>
<feature type="non-terminal residue" evidence="3">
    <location>
        <position position="1"/>
    </location>
</feature>
<dbReference type="SMART" id="SM01276">
    <property type="entry name" value="M60-like"/>
    <property type="match status" value="1"/>
</dbReference>
<dbReference type="Pfam" id="PF17291">
    <property type="entry name" value="M60-like_N"/>
    <property type="match status" value="1"/>
</dbReference>
<comment type="caution">
    <text evidence="3">The sequence shown here is derived from an EMBL/GenBank/DDBJ whole genome shotgun (WGS) entry which is preliminary data.</text>
</comment>
<dbReference type="Pfam" id="PF13402">
    <property type="entry name" value="Peptidase_M60"/>
    <property type="match status" value="1"/>
</dbReference>
<dbReference type="EMBL" id="JAIPUX010005290">
    <property type="protein sequence ID" value="KAH0617172.1"/>
    <property type="molecule type" value="Genomic_DNA"/>
</dbReference>
<dbReference type="InterPro" id="IPR035423">
    <property type="entry name" value="M60-like_N"/>
</dbReference>
<evidence type="ECO:0000256" key="1">
    <source>
        <dbReference type="ARBA" id="ARBA00009770"/>
    </source>
</evidence>
<protein>
    <recommendedName>
        <fullName evidence="2">Peptidase M60 domain-containing protein</fullName>
    </recommendedName>
</protein>
<sequence>IQQCSAVPVDSGPVVPMDPQNSYSSLVRGIQSLEVTGEFNPCQLLLTGDQSFPIFVSSKDEVLIAASQYRKGRMVVAAHEQMLKLPQFLPLITNALEWLKPSPTAQVGVHKSMAALSEMLLSSGVKAHPGVPLGDSLGVYCLHAYDDTMADDLVQFVKRGGGLLIGGQAWHWSYQHGKEKVMVEFPGNRVTSVAGVYFTANMGENGIFPVPKEMPRVPLFTEHGLDIQNDLKTLLNGVAQFNIHNKVPSPLLIHGNLAFPVGISNSDETFIGAAYYGQGRIMVASHEGLLNELSMQTFLFNAIKWLAAGKRGKVGIGDKFQELYYMLNQAMIPCEFTNLKEDLSVYCCSAYRVEEMEKIHEFVSEGGGLLIGGQAWHWTYKNPNRSAIAECPGNKILNKFGIGIFGETIDVTNEIYTVGQVSDDAFSYHFRKALSHFKERLQNNQALSPPYSLWCKKLAQESAAFLEIPAARSPVFSSVHKDMLELVQLSGIPDISVSNPIKSKSDKAVIIFLSWELYNTMAEFQHLVPSLNQHFTKPYPIASPQTVWINGTNFGDEAWRSTGMYVPPAKTATLLFPSTVLGAKLQADEVKRPPVVVRRFEVESLKVEISSLWGGLLYIIVPEKSSMGFISVTIEGAIMSPYFKHGETSISAWQDTIRHYPAPWAELETENIILTVPSDVARKMDNPDLLLNTWAQMMNAVTKLAAIPPVLPRPERIVTDVQIVDGKYKPLHIIYFSLFLSLKLFLCQLSSLGWMHSGYPVMSDVGAMQEIVDMEAFKTKGTWGPIHELGHNQQKSAWMFPPHTTEATCNLWSVYINETVLNISRDQAHDALLLHKRKQRIEHYIQNGAQLKDFENFTALEPYLQLQEAFGWEPYIHIFAEYQIMANIPHDNKSKMNLWAETFSREVNKNLGPFFKAWGWPIEDEVSQKLDKTFPLWAENPMKQYVSP</sequence>
<dbReference type="SUPFAM" id="SSF52317">
    <property type="entry name" value="Class I glutamine amidotransferase-like"/>
    <property type="match status" value="1"/>
</dbReference>
<evidence type="ECO:0000313" key="3">
    <source>
        <dbReference type="EMBL" id="KAH0617172.1"/>
    </source>
</evidence>
<evidence type="ECO:0000313" key="4">
    <source>
        <dbReference type="Proteomes" id="UP000826234"/>
    </source>
</evidence>
<name>A0ABQ7SIL5_PHRPL</name>
<dbReference type="InterPro" id="IPR031161">
    <property type="entry name" value="Peptidase_M60_dom"/>
</dbReference>
<dbReference type="InterPro" id="IPR051244">
    <property type="entry name" value="TCAF"/>
</dbReference>
<dbReference type="InterPro" id="IPR042279">
    <property type="entry name" value="Pep_M60_3"/>
</dbReference>
<comment type="similarity">
    <text evidence="1">Belongs to the TCAF family.</text>
</comment>
<dbReference type="InterPro" id="IPR029062">
    <property type="entry name" value="Class_I_gatase-like"/>
</dbReference>
<accession>A0ABQ7SIL5</accession>
<organism evidence="3 4">
    <name type="scientific">Phrynosoma platyrhinos</name>
    <name type="common">Desert horned lizard</name>
    <dbReference type="NCBI Taxonomy" id="52577"/>
    <lineage>
        <taxon>Eukaryota</taxon>
        <taxon>Metazoa</taxon>
        <taxon>Chordata</taxon>
        <taxon>Craniata</taxon>
        <taxon>Vertebrata</taxon>
        <taxon>Euteleostomi</taxon>
        <taxon>Lepidosauria</taxon>
        <taxon>Squamata</taxon>
        <taxon>Bifurcata</taxon>
        <taxon>Unidentata</taxon>
        <taxon>Episquamata</taxon>
        <taxon>Toxicofera</taxon>
        <taxon>Iguania</taxon>
        <taxon>Phrynosomatidae</taxon>
        <taxon>Phrynosomatinae</taxon>
        <taxon>Phrynosoma</taxon>
    </lineage>
</organism>
<evidence type="ECO:0000259" key="2">
    <source>
        <dbReference type="PROSITE" id="PS51723"/>
    </source>
</evidence>
<keyword evidence="4" id="KW-1185">Reference proteome</keyword>
<feature type="domain" description="Peptidase M60" evidence="2">
    <location>
        <begin position="557"/>
        <end position="871"/>
    </location>
</feature>
<reference evidence="3 4" key="1">
    <citation type="journal article" date="2022" name="Gigascience">
        <title>A chromosome-level genome assembly and annotation of the desert horned lizard, Phrynosoma platyrhinos, provides insight into chromosomal rearrangements among reptiles.</title>
        <authorList>
            <person name="Koochekian N."/>
            <person name="Ascanio A."/>
            <person name="Farleigh K."/>
            <person name="Card D.C."/>
            <person name="Schield D.R."/>
            <person name="Castoe T.A."/>
            <person name="Jezkova T."/>
        </authorList>
    </citation>
    <scope>NUCLEOTIDE SEQUENCE [LARGE SCALE GENOMIC DNA]</scope>
    <source>
        <strain evidence="3">NK-2021</strain>
    </source>
</reference>
<gene>
    <name evidence="3" type="ORF">JD844_028917</name>
</gene>
<dbReference type="PANTHER" id="PTHR15730">
    <property type="entry name" value="EXPERIMENTAL AUTOIMMUNE PROSTATITIS ANTIGEN 2-RELATED"/>
    <property type="match status" value="1"/>
</dbReference>
<dbReference type="PROSITE" id="PS51723">
    <property type="entry name" value="PEPTIDASE_M60"/>
    <property type="match status" value="1"/>
</dbReference>